<reference evidence="2" key="1">
    <citation type="journal article" date="2012" name="Proc. Natl. Acad. Sci. U.S.A.">
        <title>Antigenic diversity is generated by distinct evolutionary mechanisms in African trypanosome species.</title>
        <authorList>
            <person name="Jackson A.P."/>
            <person name="Berry A."/>
            <person name="Aslett M."/>
            <person name="Allison H.C."/>
            <person name="Burton P."/>
            <person name="Vavrova-Anderson J."/>
            <person name="Brown R."/>
            <person name="Browne H."/>
            <person name="Corton N."/>
            <person name="Hauser H."/>
            <person name="Gamble J."/>
            <person name="Gilderthorp R."/>
            <person name="Marcello L."/>
            <person name="McQuillan J."/>
            <person name="Otto T.D."/>
            <person name="Quail M.A."/>
            <person name="Sanders M.J."/>
            <person name="van Tonder A."/>
            <person name="Ginger M.L."/>
            <person name="Field M.C."/>
            <person name="Barry J.D."/>
            <person name="Hertz-Fowler C."/>
            <person name="Berriman M."/>
        </authorList>
    </citation>
    <scope>NUCLEOTIDE SEQUENCE</scope>
    <source>
        <strain evidence="2">Y486</strain>
    </source>
</reference>
<dbReference type="AlphaFoldDB" id="G0TVV4"/>
<feature type="compositionally biased region" description="Polar residues" evidence="1">
    <location>
        <begin position="239"/>
        <end position="257"/>
    </location>
</feature>
<sequence>IPSVTSLQQISTNWLRAVSELKNKNSTVPLVNTEAWTLEEILDHQQSISDRKRDCLPMLGNAGFLNNAFKIPTSPSGCNGETSNAKRSSVMTQFQRSIGDMVGSSNLINTGCIDNKMMSLRLANAVDIFSIVNAEVCEHTLMAERCFDRLAILFGKAFERLSVDKDEVLSAFTTVVPHVVYYSLMHCFPNDFWAGLFNSTLRVNIYRIFYFWCSGLMVTYVRSNGWPVPHQYRTTLQKDMNRSVGESSSLEASTGPCTGQGEERNREQAESPELGTDGEMGPISVPRTNNDEQNTAKRTEEDSFDEIDVQMVNGHHRIVLEFKKYAKHVNYLVQELEMHTMELHDQVTESIAAGISVKVDDLKPPRGAKQGGEGTGKHPLGKVPRQPAVTGGTAANSNVRGKPLNSAVVDKTATFEIRDPSAIRKVKQHGAGAKPVQASANVAVDGATSKKISPTRNANAGAACSSNQVDVKNALVGNNGKNKKDCIICGFPMASVAERIRRYVAQHSAPHIVEVPLPHLDSVATQAQTGYLLTGVEEGMDIGTLLATFTAKHLKPRERTVRVPLPSSSPLFLHYARRHLHPSVSSALEEPASSTRALIVLRSARSEKASECTSETPKGSRRSQPPVPEDRMPHIAKGGLVSSQMKVGHINRKGINVLFIPPSEAKLRPLQFKGLMRELTKWQLAFDEQLAAARMREEALRQEYNHNAQGGLRLAQQFFSESRDNRAKTDCAKEVTKQRHKRQSRRLEHRRARK</sequence>
<evidence type="ECO:0000313" key="2">
    <source>
        <dbReference type="EMBL" id="CCC48070.1"/>
    </source>
</evidence>
<feature type="non-terminal residue" evidence="2">
    <location>
        <position position="1"/>
    </location>
</feature>
<feature type="region of interest" description="Disordered" evidence="1">
    <location>
        <begin position="362"/>
        <end position="401"/>
    </location>
</feature>
<feature type="compositionally biased region" description="Basic residues" evidence="1">
    <location>
        <begin position="738"/>
        <end position="754"/>
    </location>
</feature>
<feature type="region of interest" description="Disordered" evidence="1">
    <location>
        <begin position="608"/>
        <end position="632"/>
    </location>
</feature>
<feature type="compositionally biased region" description="Basic and acidic residues" evidence="1">
    <location>
        <begin position="721"/>
        <end position="737"/>
    </location>
</feature>
<name>G0TVV4_TRYVY</name>
<gene>
    <name evidence="2" type="ORF">TVY486_0502720</name>
</gene>
<dbReference type="EMBL" id="HE573021">
    <property type="protein sequence ID" value="CCC48070.1"/>
    <property type="molecule type" value="Genomic_DNA"/>
</dbReference>
<accession>G0TVV4</accession>
<proteinExistence type="predicted"/>
<evidence type="ECO:0000256" key="1">
    <source>
        <dbReference type="SAM" id="MobiDB-lite"/>
    </source>
</evidence>
<feature type="region of interest" description="Disordered" evidence="1">
    <location>
        <begin position="719"/>
        <end position="754"/>
    </location>
</feature>
<feature type="region of interest" description="Disordered" evidence="1">
    <location>
        <begin position="239"/>
        <end position="302"/>
    </location>
</feature>
<protein>
    <submittedName>
        <fullName evidence="2">Uncharacterized protein</fullName>
    </submittedName>
</protein>
<dbReference type="VEuPathDB" id="TriTrypDB:TvY486_0502720"/>
<organism evidence="2">
    <name type="scientific">Trypanosoma vivax (strain Y486)</name>
    <dbReference type="NCBI Taxonomy" id="1055687"/>
    <lineage>
        <taxon>Eukaryota</taxon>
        <taxon>Discoba</taxon>
        <taxon>Euglenozoa</taxon>
        <taxon>Kinetoplastea</taxon>
        <taxon>Metakinetoplastina</taxon>
        <taxon>Trypanosomatida</taxon>
        <taxon>Trypanosomatidae</taxon>
        <taxon>Trypanosoma</taxon>
        <taxon>Duttonella</taxon>
    </lineage>
</organism>